<accession>A0A1B6GMV7</accession>
<feature type="signal peptide" evidence="1">
    <location>
        <begin position="1"/>
        <end position="18"/>
    </location>
</feature>
<proteinExistence type="predicted"/>
<feature type="chain" id="PRO_5008583732" evidence="1">
    <location>
        <begin position="19"/>
        <end position="153"/>
    </location>
</feature>
<protein>
    <submittedName>
        <fullName evidence="2">Uncharacterized protein</fullName>
    </submittedName>
</protein>
<sequence>MDLTVYFIIIVSTASVMAIPPEKAKEVNQLIDEVVAIVESEISASAKQLLENGAKFDSPDTILKIIDIGFNVLTKVYGKLRNLWELGTTSEDVRNLIVQRIESFKVPGSEISERSGVVNEDADKESTFVKSLKQSAIKLVKFILSYNNSLIMS</sequence>
<evidence type="ECO:0000256" key="1">
    <source>
        <dbReference type="SAM" id="SignalP"/>
    </source>
</evidence>
<organism evidence="2">
    <name type="scientific">Cuerna arida</name>
    <dbReference type="NCBI Taxonomy" id="1464854"/>
    <lineage>
        <taxon>Eukaryota</taxon>
        <taxon>Metazoa</taxon>
        <taxon>Ecdysozoa</taxon>
        <taxon>Arthropoda</taxon>
        <taxon>Hexapoda</taxon>
        <taxon>Insecta</taxon>
        <taxon>Pterygota</taxon>
        <taxon>Neoptera</taxon>
        <taxon>Paraneoptera</taxon>
        <taxon>Hemiptera</taxon>
        <taxon>Auchenorrhyncha</taxon>
        <taxon>Membracoidea</taxon>
        <taxon>Cicadellidae</taxon>
        <taxon>Cicadellinae</taxon>
        <taxon>Proconiini</taxon>
        <taxon>Cuerna</taxon>
    </lineage>
</organism>
<name>A0A1B6GMV7_9HEMI</name>
<gene>
    <name evidence="2" type="ORF">g.15923</name>
</gene>
<keyword evidence="1" id="KW-0732">Signal</keyword>
<reference evidence="2" key="1">
    <citation type="submission" date="2015-11" db="EMBL/GenBank/DDBJ databases">
        <title>De novo transcriptome assembly of four potential Pierce s Disease insect vectors from Arizona vineyards.</title>
        <authorList>
            <person name="Tassone E.E."/>
        </authorList>
    </citation>
    <scope>NUCLEOTIDE SEQUENCE</scope>
</reference>
<dbReference type="EMBL" id="GECZ01005987">
    <property type="protein sequence ID" value="JAS63782.1"/>
    <property type="molecule type" value="Transcribed_RNA"/>
</dbReference>
<dbReference type="AlphaFoldDB" id="A0A1B6GMV7"/>
<evidence type="ECO:0000313" key="2">
    <source>
        <dbReference type="EMBL" id="JAS63782.1"/>
    </source>
</evidence>